<evidence type="ECO:0000256" key="2">
    <source>
        <dbReference type="ARBA" id="ARBA00022771"/>
    </source>
</evidence>
<keyword evidence="6 9" id="KW-0804">Transcription</keyword>
<dbReference type="GO" id="GO:0003700">
    <property type="term" value="F:DNA-binding transcription factor activity"/>
    <property type="evidence" value="ECO:0007669"/>
    <property type="project" value="UniProtKB-UniRule"/>
</dbReference>
<comment type="function">
    <text evidence="9">Transcription factor that binds specifically to a 5'-AA[AG]G-3' consensus core sequence.</text>
</comment>
<comment type="subcellular location">
    <subcellularLocation>
        <location evidence="8 9">Nucleus</location>
    </subcellularLocation>
</comment>
<evidence type="ECO:0000256" key="8">
    <source>
        <dbReference type="PROSITE-ProRule" id="PRU00071"/>
    </source>
</evidence>
<evidence type="ECO:0000256" key="7">
    <source>
        <dbReference type="ARBA" id="ARBA00023242"/>
    </source>
</evidence>
<dbReference type="InterPro" id="IPR003851">
    <property type="entry name" value="Znf_Dof"/>
</dbReference>
<dbReference type="Proteomes" id="UP001293593">
    <property type="component" value="Unassembled WGS sequence"/>
</dbReference>
<proteinExistence type="predicted"/>
<sequence>MPSNSGDNPRPSKSQAPPPEQEHLPCPRCDSTNTKFCYYNNYNFSQPRHFCKSCRRYWTHGGTLRDIPVGGGSRKNAKRSRTASTVSSCVTATSSVSTQDHHPLPTTPVFVPISAGHGGSLPFAGNGGVESELKSSVGMCGSFTSLLNNTNQGPGFLALGGFGLGLGHGFEDMGFGNGRGGGWTFPGMVDGGGNINGGVGAASGVGNSWQLEGGEGSGFVGGGADCFSWPGLAISTPGSGLK</sequence>
<dbReference type="GO" id="GO:0008270">
    <property type="term" value="F:zinc ion binding"/>
    <property type="evidence" value="ECO:0007669"/>
    <property type="project" value="UniProtKB-KW"/>
</dbReference>
<evidence type="ECO:0000313" key="12">
    <source>
        <dbReference type="EMBL" id="KAK4260047.1"/>
    </source>
</evidence>
<dbReference type="InterPro" id="IPR045174">
    <property type="entry name" value="Dof"/>
</dbReference>
<keyword evidence="4 9" id="KW-0805">Transcription regulation</keyword>
<keyword evidence="7 8" id="KW-0539">Nucleus</keyword>
<accession>A0AAE1MAM2</accession>
<evidence type="ECO:0000256" key="5">
    <source>
        <dbReference type="ARBA" id="ARBA00023125"/>
    </source>
</evidence>
<reference evidence="12" key="1">
    <citation type="submission" date="2023-10" db="EMBL/GenBank/DDBJ databases">
        <title>Chromosome-level genome of the transformable northern wattle, Acacia crassicarpa.</title>
        <authorList>
            <person name="Massaro I."/>
            <person name="Sinha N.R."/>
            <person name="Poethig S."/>
            <person name="Leichty A.R."/>
        </authorList>
    </citation>
    <scope>NUCLEOTIDE SEQUENCE</scope>
    <source>
        <strain evidence="12">Acra3RX</strain>
        <tissue evidence="12">Leaf</tissue>
    </source>
</reference>
<evidence type="ECO:0000256" key="1">
    <source>
        <dbReference type="ARBA" id="ARBA00022723"/>
    </source>
</evidence>
<gene>
    <name evidence="12" type="ORF">QN277_003219</name>
</gene>
<feature type="domain" description="Dof-type" evidence="11">
    <location>
        <begin position="24"/>
        <end position="78"/>
    </location>
</feature>
<protein>
    <recommendedName>
        <fullName evidence="9">Dof zinc finger protein</fullName>
    </recommendedName>
</protein>
<dbReference type="GO" id="GO:0003677">
    <property type="term" value="F:DNA binding"/>
    <property type="evidence" value="ECO:0007669"/>
    <property type="project" value="UniProtKB-UniRule"/>
</dbReference>
<dbReference type="Pfam" id="PF02701">
    <property type="entry name" value="Zn_ribbon_Dof"/>
    <property type="match status" value="1"/>
</dbReference>
<feature type="compositionally biased region" description="Polar residues" evidence="10">
    <location>
        <begin position="1"/>
        <end position="15"/>
    </location>
</feature>
<dbReference type="PROSITE" id="PS01361">
    <property type="entry name" value="ZF_DOF_1"/>
    <property type="match status" value="1"/>
</dbReference>
<dbReference type="PROSITE" id="PS50884">
    <property type="entry name" value="ZF_DOF_2"/>
    <property type="match status" value="1"/>
</dbReference>
<evidence type="ECO:0000256" key="9">
    <source>
        <dbReference type="RuleBase" id="RU369094"/>
    </source>
</evidence>
<keyword evidence="2 8" id="KW-0863">Zinc-finger</keyword>
<comment type="caution">
    <text evidence="12">The sequence shown here is derived from an EMBL/GenBank/DDBJ whole genome shotgun (WGS) entry which is preliminary data.</text>
</comment>
<evidence type="ECO:0000256" key="4">
    <source>
        <dbReference type="ARBA" id="ARBA00023015"/>
    </source>
</evidence>
<keyword evidence="3 9" id="KW-0862">Zinc</keyword>
<keyword evidence="1 9" id="KW-0479">Metal-binding</keyword>
<dbReference type="PANTHER" id="PTHR31992:SF12">
    <property type="entry name" value="DOF ZINC FINGER PROTEIN DOF3.4"/>
    <property type="match status" value="1"/>
</dbReference>
<keyword evidence="13" id="KW-1185">Reference proteome</keyword>
<name>A0AAE1MAM2_9FABA</name>
<evidence type="ECO:0000256" key="10">
    <source>
        <dbReference type="SAM" id="MobiDB-lite"/>
    </source>
</evidence>
<dbReference type="EMBL" id="JAWXYG010000010">
    <property type="protein sequence ID" value="KAK4260047.1"/>
    <property type="molecule type" value="Genomic_DNA"/>
</dbReference>
<dbReference type="PANTHER" id="PTHR31992">
    <property type="entry name" value="DOF ZINC FINGER PROTEIN DOF1.4-RELATED"/>
    <property type="match status" value="1"/>
</dbReference>
<keyword evidence="5 8" id="KW-0238">DNA-binding</keyword>
<evidence type="ECO:0000259" key="11">
    <source>
        <dbReference type="PROSITE" id="PS50884"/>
    </source>
</evidence>
<dbReference type="GO" id="GO:0005634">
    <property type="term" value="C:nucleus"/>
    <property type="evidence" value="ECO:0007669"/>
    <property type="project" value="UniProtKB-SubCell"/>
</dbReference>
<evidence type="ECO:0000313" key="13">
    <source>
        <dbReference type="Proteomes" id="UP001293593"/>
    </source>
</evidence>
<evidence type="ECO:0000256" key="3">
    <source>
        <dbReference type="ARBA" id="ARBA00022833"/>
    </source>
</evidence>
<organism evidence="12 13">
    <name type="scientific">Acacia crassicarpa</name>
    <name type="common">northern wattle</name>
    <dbReference type="NCBI Taxonomy" id="499986"/>
    <lineage>
        <taxon>Eukaryota</taxon>
        <taxon>Viridiplantae</taxon>
        <taxon>Streptophyta</taxon>
        <taxon>Embryophyta</taxon>
        <taxon>Tracheophyta</taxon>
        <taxon>Spermatophyta</taxon>
        <taxon>Magnoliopsida</taxon>
        <taxon>eudicotyledons</taxon>
        <taxon>Gunneridae</taxon>
        <taxon>Pentapetalae</taxon>
        <taxon>rosids</taxon>
        <taxon>fabids</taxon>
        <taxon>Fabales</taxon>
        <taxon>Fabaceae</taxon>
        <taxon>Caesalpinioideae</taxon>
        <taxon>mimosoid clade</taxon>
        <taxon>Acacieae</taxon>
        <taxon>Acacia</taxon>
    </lineage>
</organism>
<dbReference type="AlphaFoldDB" id="A0AAE1MAM2"/>
<feature type="region of interest" description="Disordered" evidence="10">
    <location>
        <begin position="1"/>
        <end position="26"/>
    </location>
</feature>
<evidence type="ECO:0000256" key="6">
    <source>
        <dbReference type="ARBA" id="ARBA00023163"/>
    </source>
</evidence>